<feature type="region of interest" description="Disordered" evidence="1">
    <location>
        <begin position="400"/>
        <end position="420"/>
    </location>
</feature>
<protein>
    <submittedName>
        <fullName evidence="3">Uncharacterized protein</fullName>
    </submittedName>
</protein>
<evidence type="ECO:0000256" key="2">
    <source>
        <dbReference type="SAM" id="Phobius"/>
    </source>
</evidence>
<evidence type="ECO:0000313" key="4">
    <source>
        <dbReference type="Proteomes" id="UP000070121"/>
    </source>
</evidence>
<keyword evidence="2" id="KW-0812">Transmembrane</keyword>
<comment type="caution">
    <text evidence="3">The sequence shown here is derived from an EMBL/GenBank/DDBJ whole genome shotgun (WGS) entry which is preliminary data.</text>
</comment>
<keyword evidence="2" id="KW-0472">Membrane</keyword>
<organism evidence="3 4">
    <name type="scientific">Colletotrichum salicis</name>
    <dbReference type="NCBI Taxonomy" id="1209931"/>
    <lineage>
        <taxon>Eukaryota</taxon>
        <taxon>Fungi</taxon>
        <taxon>Dikarya</taxon>
        <taxon>Ascomycota</taxon>
        <taxon>Pezizomycotina</taxon>
        <taxon>Sordariomycetes</taxon>
        <taxon>Hypocreomycetidae</taxon>
        <taxon>Glomerellales</taxon>
        <taxon>Glomerellaceae</taxon>
        <taxon>Colletotrichum</taxon>
        <taxon>Colletotrichum acutatum species complex</taxon>
    </lineage>
</organism>
<feature type="compositionally biased region" description="Polar residues" evidence="1">
    <location>
        <begin position="77"/>
        <end position="98"/>
    </location>
</feature>
<feature type="transmembrane region" description="Helical" evidence="2">
    <location>
        <begin position="109"/>
        <end position="131"/>
    </location>
</feature>
<dbReference type="Proteomes" id="UP000070121">
    <property type="component" value="Unassembled WGS sequence"/>
</dbReference>
<evidence type="ECO:0000256" key="1">
    <source>
        <dbReference type="SAM" id="MobiDB-lite"/>
    </source>
</evidence>
<dbReference type="AlphaFoldDB" id="A0A135UZU3"/>
<evidence type="ECO:0000313" key="3">
    <source>
        <dbReference type="EMBL" id="KXH65945.1"/>
    </source>
</evidence>
<dbReference type="EMBL" id="JFFI01000780">
    <property type="protein sequence ID" value="KXH65945.1"/>
    <property type="molecule type" value="Genomic_DNA"/>
</dbReference>
<accession>A0A135UZU3</accession>
<keyword evidence="4" id="KW-1185">Reference proteome</keyword>
<sequence>MILCNFLFKLDGTPSASNNNHPIAVPSTGGSATTFSTTWSELGGSLELDFLPPPTSTSKSTSSTAALATTSNPTSAHVSNSASRTSSGAPTGGPNCTSPGDPGLATGPAVGLAFGCLFAGALLALALGLFCSRRHARGQPSSRSQGGGGVMLLAPSSLNSLTRVLEKLPAPITHTQFEQEALQWNISISNYLENHADLLIDLSRARSQTFLAAEQLSVLAGHDAPWHRLLRDKTSRYNALRMLMARIIANKVNPETAAETSLLPKDVLTTYQDIVAGGKHNPNVPLMQNIWRAMTMNLVSTTYQTSTAASLATGTLSRSIQETTKTIRDALDPLLLRHSEPEAASEAHLLVDVVAKGTLLGLRMFEQSNPTRFFWQPSGELRDRSSEKTLIVFPGIKQRRIQPGSKDPGHESVIVQPVRA</sequence>
<gene>
    <name evidence="3" type="ORF">CSAL01_11569</name>
</gene>
<reference evidence="3 4" key="1">
    <citation type="submission" date="2014-02" db="EMBL/GenBank/DDBJ databases">
        <title>The genome sequence of Colletotrichum salicis CBS 607.94.</title>
        <authorList>
            <person name="Baroncelli R."/>
            <person name="Thon M.R."/>
        </authorList>
    </citation>
    <scope>NUCLEOTIDE SEQUENCE [LARGE SCALE GENOMIC DNA]</scope>
    <source>
        <strain evidence="3 4">CBS 607.94</strain>
    </source>
</reference>
<feature type="region of interest" description="Disordered" evidence="1">
    <location>
        <begin position="46"/>
        <end position="100"/>
    </location>
</feature>
<feature type="compositionally biased region" description="Low complexity" evidence="1">
    <location>
        <begin position="56"/>
        <end position="76"/>
    </location>
</feature>
<name>A0A135UZU3_9PEZI</name>
<proteinExistence type="predicted"/>
<dbReference type="OrthoDB" id="5421765at2759"/>
<keyword evidence="2" id="KW-1133">Transmembrane helix</keyword>